<dbReference type="Proteomes" id="UP000630353">
    <property type="component" value="Unassembled WGS sequence"/>
</dbReference>
<dbReference type="SUPFAM" id="SSF51197">
    <property type="entry name" value="Clavaminate synthase-like"/>
    <property type="match status" value="1"/>
</dbReference>
<dbReference type="EMBL" id="BMZS01000005">
    <property type="protein sequence ID" value="GHD51918.1"/>
    <property type="molecule type" value="Genomic_DNA"/>
</dbReference>
<feature type="domain" description="TehB/YeaR-like" evidence="1">
    <location>
        <begin position="19"/>
        <end position="93"/>
    </location>
</feature>
<evidence type="ECO:0000313" key="2">
    <source>
        <dbReference type="EMBL" id="GHD51918.1"/>
    </source>
</evidence>
<protein>
    <recommendedName>
        <fullName evidence="1">TehB/YeaR-like domain-containing protein</fullName>
    </recommendedName>
</protein>
<name>A0A919CQ10_9PROT</name>
<dbReference type="InterPro" id="IPR015392">
    <property type="entry name" value="TehB/YeaR-like_dom"/>
</dbReference>
<dbReference type="AlphaFoldDB" id="A0A919CQ10"/>
<dbReference type="Gene3D" id="2.60.120.10">
    <property type="entry name" value="Jelly Rolls"/>
    <property type="match status" value="1"/>
</dbReference>
<comment type="caution">
    <text evidence="2">The sequence shown here is derived from an EMBL/GenBank/DDBJ whole genome shotgun (WGS) entry which is preliminary data.</text>
</comment>
<evidence type="ECO:0000259" key="1">
    <source>
        <dbReference type="Pfam" id="PF09313"/>
    </source>
</evidence>
<accession>A0A919CQ10</accession>
<reference evidence="2" key="1">
    <citation type="journal article" date="2014" name="Int. J. Syst. Evol. Microbiol.">
        <title>Complete genome sequence of Corynebacterium casei LMG S-19264T (=DSM 44701T), isolated from a smear-ripened cheese.</title>
        <authorList>
            <consortium name="US DOE Joint Genome Institute (JGI-PGF)"/>
            <person name="Walter F."/>
            <person name="Albersmeier A."/>
            <person name="Kalinowski J."/>
            <person name="Ruckert C."/>
        </authorList>
    </citation>
    <scope>NUCLEOTIDE SEQUENCE</scope>
    <source>
        <strain evidence="2">KCTC 42651</strain>
    </source>
</reference>
<evidence type="ECO:0000313" key="3">
    <source>
        <dbReference type="Proteomes" id="UP000630353"/>
    </source>
</evidence>
<dbReference type="Pfam" id="PF09313">
    <property type="entry name" value="TehB-like"/>
    <property type="match status" value="1"/>
</dbReference>
<reference evidence="2" key="2">
    <citation type="submission" date="2020-09" db="EMBL/GenBank/DDBJ databases">
        <authorList>
            <person name="Sun Q."/>
            <person name="Kim S."/>
        </authorList>
    </citation>
    <scope>NUCLEOTIDE SEQUENCE</scope>
    <source>
        <strain evidence="2">KCTC 42651</strain>
    </source>
</reference>
<organism evidence="2 3">
    <name type="scientific">Thalassobaculum fulvum</name>
    <dbReference type="NCBI Taxonomy" id="1633335"/>
    <lineage>
        <taxon>Bacteria</taxon>
        <taxon>Pseudomonadati</taxon>
        <taxon>Pseudomonadota</taxon>
        <taxon>Alphaproteobacteria</taxon>
        <taxon>Rhodospirillales</taxon>
        <taxon>Thalassobaculaceae</taxon>
        <taxon>Thalassobaculum</taxon>
    </lineage>
</organism>
<proteinExistence type="predicted"/>
<sequence>MSRGPAGSVLLPDGSRPYKRTPVFTESTVPAALRADHSTKAGVWGLLQVNAGSLTYVVAETGEETVLDAGASAVIRPQERHRVVIDGPVEFFVEFHRVGGG</sequence>
<keyword evidence="3" id="KW-1185">Reference proteome</keyword>
<gene>
    <name evidence="2" type="ORF">GCM10017083_26890</name>
</gene>
<dbReference type="RefSeq" id="WP_189990357.1">
    <property type="nucleotide sequence ID" value="NZ_BMZS01000005.1"/>
</dbReference>
<dbReference type="InterPro" id="IPR014710">
    <property type="entry name" value="RmlC-like_jellyroll"/>
</dbReference>